<sequence>LAPPPTRRHADELVGLGDDAWETLRLTPGWTEQEVSAS</sequence>
<accession>A0A6G4UC72</accession>
<dbReference type="EMBL" id="JAAKZV010000276">
    <property type="protein sequence ID" value="NGN69276.1"/>
    <property type="molecule type" value="Genomic_DNA"/>
</dbReference>
<evidence type="ECO:0000313" key="1">
    <source>
        <dbReference type="EMBL" id="NGN69276.1"/>
    </source>
</evidence>
<keyword evidence="2" id="KW-1185">Reference proteome</keyword>
<evidence type="ECO:0000313" key="2">
    <source>
        <dbReference type="Proteomes" id="UP000481583"/>
    </source>
</evidence>
<name>A0A6G4UC72_9ACTN</name>
<dbReference type="GO" id="GO:0016301">
    <property type="term" value="F:kinase activity"/>
    <property type="evidence" value="ECO:0007669"/>
    <property type="project" value="UniProtKB-KW"/>
</dbReference>
<reference evidence="1 2" key="1">
    <citation type="submission" date="2020-02" db="EMBL/GenBank/DDBJ databases">
        <title>Whole-genome analyses of novel actinobacteria.</title>
        <authorList>
            <person name="Sahin N."/>
        </authorList>
    </citation>
    <scope>NUCLEOTIDE SEQUENCE [LARGE SCALE GENOMIC DNA]</scope>
    <source>
        <strain evidence="1 2">A7024</strain>
    </source>
</reference>
<keyword evidence="1" id="KW-0418">Kinase</keyword>
<protein>
    <submittedName>
        <fullName evidence="1">Sugar kinase</fullName>
    </submittedName>
</protein>
<keyword evidence="1" id="KW-0808">Transferase</keyword>
<organism evidence="1 2">
    <name type="scientific">Streptomyces coryli</name>
    <dbReference type="NCBI Taxonomy" id="1128680"/>
    <lineage>
        <taxon>Bacteria</taxon>
        <taxon>Bacillati</taxon>
        <taxon>Actinomycetota</taxon>
        <taxon>Actinomycetes</taxon>
        <taxon>Kitasatosporales</taxon>
        <taxon>Streptomycetaceae</taxon>
        <taxon>Streptomyces</taxon>
    </lineage>
</organism>
<gene>
    <name evidence="1" type="ORF">G5C51_35995</name>
</gene>
<dbReference type="AlphaFoldDB" id="A0A6G4UC72"/>
<comment type="caution">
    <text evidence="1">The sequence shown here is derived from an EMBL/GenBank/DDBJ whole genome shotgun (WGS) entry which is preliminary data.</text>
</comment>
<dbReference type="Proteomes" id="UP000481583">
    <property type="component" value="Unassembled WGS sequence"/>
</dbReference>
<feature type="non-terminal residue" evidence="1">
    <location>
        <position position="1"/>
    </location>
</feature>
<proteinExistence type="predicted"/>